<keyword evidence="4" id="KW-0238">DNA-binding</keyword>
<evidence type="ECO:0000313" key="10">
    <source>
        <dbReference type="Proteomes" id="UP000093080"/>
    </source>
</evidence>
<evidence type="ECO:0000313" key="9">
    <source>
        <dbReference type="EMBL" id="OCC15617.1"/>
    </source>
</evidence>
<dbReference type="EMBL" id="MAGO01000004">
    <property type="protein sequence ID" value="OCC15617.1"/>
    <property type="molecule type" value="Genomic_DNA"/>
</dbReference>
<evidence type="ECO:0000256" key="6">
    <source>
        <dbReference type="SAM" id="MobiDB-lite"/>
    </source>
</evidence>
<name>A0A1B9F6Q2_9BACT</name>
<comment type="similarity">
    <text evidence="2">Belongs to the transposase 11 family.</text>
</comment>
<evidence type="ECO:0000256" key="5">
    <source>
        <dbReference type="ARBA" id="ARBA00023172"/>
    </source>
</evidence>
<accession>A0A1B9F6Q2</accession>
<dbReference type="GO" id="GO:0006313">
    <property type="term" value="P:DNA transposition"/>
    <property type="evidence" value="ECO:0007669"/>
    <property type="project" value="InterPro"/>
</dbReference>
<comment type="function">
    <text evidence="1">Involved in the transposition of the insertion sequence IS5.</text>
</comment>
<feature type="compositionally biased region" description="Basic and acidic residues" evidence="6">
    <location>
        <begin position="104"/>
        <end position="121"/>
    </location>
</feature>
<dbReference type="InterPro" id="IPR008490">
    <property type="entry name" value="Transposase_InsH_N"/>
</dbReference>
<sequence length="279" mass="32705">MFKILILQSLYNLSDDATEAQILDRLSFMSFLNLSIGDRVPDAKTIWLFRERLKEAGILMDLFRQFDSYLIEHGFEARKGQIVDASIVSVPKQRNTRNKNAGIKKGDKNPDLSENMNRQKDTEARWTRKHGKAYFGYKNHIPIDVEHKFIRKFVVTDASVHDGQVLKDILHDHNTSRKVWADFAYRSRKNLLYLYLNGFKEYIQRKSCRYAKLTQKEKRGNRTKSRIRSRIEHVFGVHLQRAGTLIVRTIGLARAWIKIELRNLSYNLDQYSLLVSRTG</sequence>
<organism evidence="9 10">
    <name type="scientific">Dissulfuribacter thermophilus</name>
    <dbReference type="NCBI Taxonomy" id="1156395"/>
    <lineage>
        <taxon>Bacteria</taxon>
        <taxon>Pseudomonadati</taxon>
        <taxon>Thermodesulfobacteriota</taxon>
        <taxon>Dissulfuribacteria</taxon>
        <taxon>Dissulfuribacterales</taxon>
        <taxon>Dissulfuribacteraceae</taxon>
        <taxon>Dissulfuribacter</taxon>
    </lineage>
</organism>
<dbReference type="GO" id="GO:0004803">
    <property type="term" value="F:transposase activity"/>
    <property type="evidence" value="ECO:0007669"/>
    <property type="project" value="InterPro"/>
</dbReference>
<dbReference type="Pfam" id="PF01609">
    <property type="entry name" value="DDE_Tnp_1"/>
    <property type="match status" value="1"/>
</dbReference>
<feature type="domain" description="Transposase IS4-like" evidence="7">
    <location>
        <begin position="79"/>
        <end position="268"/>
    </location>
</feature>
<keyword evidence="5" id="KW-0233">DNA recombination</keyword>
<dbReference type="Proteomes" id="UP000093080">
    <property type="component" value="Unassembled WGS sequence"/>
</dbReference>
<dbReference type="PATRIC" id="fig|1156395.6.peg.986"/>
<evidence type="ECO:0000256" key="2">
    <source>
        <dbReference type="ARBA" id="ARBA00010075"/>
    </source>
</evidence>
<dbReference type="PANTHER" id="PTHR35604:SF2">
    <property type="entry name" value="TRANSPOSASE INSH FOR INSERTION SEQUENCE ELEMENT IS5A-RELATED"/>
    <property type="match status" value="1"/>
</dbReference>
<evidence type="ECO:0000259" key="8">
    <source>
        <dbReference type="Pfam" id="PF05598"/>
    </source>
</evidence>
<dbReference type="Pfam" id="PF05598">
    <property type="entry name" value="DUF772"/>
    <property type="match status" value="1"/>
</dbReference>
<comment type="caution">
    <text evidence="9">The sequence shown here is derived from an EMBL/GenBank/DDBJ whole genome shotgun (WGS) entry which is preliminary data.</text>
</comment>
<keyword evidence="10" id="KW-1185">Reference proteome</keyword>
<dbReference type="STRING" id="1156395.DBT_0968"/>
<keyword evidence="3" id="KW-0815">Transposition</keyword>
<feature type="region of interest" description="Disordered" evidence="6">
    <location>
        <begin position="94"/>
        <end position="121"/>
    </location>
</feature>
<protein>
    <submittedName>
        <fullName evidence="9">Mobile element protein</fullName>
    </submittedName>
</protein>
<proteinExistence type="inferred from homology"/>
<evidence type="ECO:0000256" key="3">
    <source>
        <dbReference type="ARBA" id="ARBA00022578"/>
    </source>
</evidence>
<dbReference type="PANTHER" id="PTHR35604">
    <property type="entry name" value="TRANSPOSASE INSH FOR INSERTION SEQUENCE ELEMENT IS5A-RELATED"/>
    <property type="match status" value="1"/>
</dbReference>
<evidence type="ECO:0000256" key="1">
    <source>
        <dbReference type="ARBA" id="ARBA00003544"/>
    </source>
</evidence>
<evidence type="ECO:0000259" key="7">
    <source>
        <dbReference type="Pfam" id="PF01609"/>
    </source>
</evidence>
<dbReference type="AlphaFoldDB" id="A0A1B9F6Q2"/>
<dbReference type="InterPro" id="IPR002559">
    <property type="entry name" value="Transposase_11"/>
</dbReference>
<gene>
    <name evidence="9" type="ORF">DBT_0968</name>
</gene>
<feature type="domain" description="Transposase InsH N-terminal" evidence="8">
    <location>
        <begin position="1"/>
        <end position="52"/>
    </location>
</feature>
<dbReference type="GO" id="GO:0003677">
    <property type="term" value="F:DNA binding"/>
    <property type="evidence" value="ECO:0007669"/>
    <property type="project" value="UniProtKB-KW"/>
</dbReference>
<evidence type="ECO:0000256" key="4">
    <source>
        <dbReference type="ARBA" id="ARBA00023125"/>
    </source>
</evidence>
<reference evidence="9 10" key="1">
    <citation type="submission" date="2016-06" db="EMBL/GenBank/DDBJ databases">
        <title>Respiratory ammonification of nitrate coupled to the oxidation of elemental sulfur in deep-sea autotrophic thermophilic bacteria.</title>
        <authorList>
            <person name="Slobodkina G.B."/>
            <person name="Mardanov A.V."/>
            <person name="Ravin N.V."/>
            <person name="Frolova A.A."/>
            <person name="Viryasiv M.B."/>
            <person name="Chernyh N.A."/>
            <person name="Bonch-Osmolovskaya E.A."/>
            <person name="Slobodkin A.I."/>
        </authorList>
    </citation>
    <scope>NUCLEOTIDE SEQUENCE [LARGE SCALE GENOMIC DNA]</scope>
    <source>
        <strain evidence="9 10">S69</strain>
    </source>
</reference>
<dbReference type="NCBIfam" id="NF033581">
    <property type="entry name" value="transpos_IS5_4"/>
    <property type="match status" value="1"/>
</dbReference>
<dbReference type="InterPro" id="IPR047959">
    <property type="entry name" value="Transpos_IS5"/>
</dbReference>